<proteinExistence type="predicted"/>
<protein>
    <recommendedName>
        <fullName evidence="1">SCP domain-containing protein</fullName>
    </recommendedName>
</protein>
<dbReference type="EMBL" id="JAVFWL010000001">
    <property type="protein sequence ID" value="KAK6726230.1"/>
    <property type="molecule type" value="Genomic_DNA"/>
</dbReference>
<dbReference type="CDD" id="cd05380">
    <property type="entry name" value="CAP_euk"/>
    <property type="match status" value="1"/>
</dbReference>
<keyword evidence="3" id="KW-1185">Reference proteome</keyword>
<dbReference type="SUPFAM" id="SSF55797">
    <property type="entry name" value="PR-1-like"/>
    <property type="match status" value="1"/>
</dbReference>
<evidence type="ECO:0000259" key="1">
    <source>
        <dbReference type="Pfam" id="PF00188"/>
    </source>
</evidence>
<reference evidence="2 3" key="1">
    <citation type="submission" date="2023-08" db="EMBL/GenBank/DDBJ databases">
        <title>A Necator americanus chromosomal reference genome.</title>
        <authorList>
            <person name="Ilik V."/>
            <person name="Petrzelkova K.J."/>
            <person name="Pardy F."/>
            <person name="Fuh T."/>
            <person name="Niatou-Singa F.S."/>
            <person name="Gouil Q."/>
            <person name="Baker L."/>
            <person name="Ritchie M.E."/>
            <person name="Jex A.R."/>
            <person name="Gazzola D."/>
            <person name="Li H."/>
            <person name="Toshio Fujiwara R."/>
            <person name="Zhan B."/>
            <person name="Aroian R.V."/>
            <person name="Pafco B."/>
            <person name="Schwarz E.M."/>
        </authorList>
    </citation>
    <scope>NUCLEOTIDE SEQUENCE [LARGE SCALE GENOMIC DNA]</scope>
    <source>
        <strain evidence="2 3">Aroian</strain>
        <tissue evidence="2">Whole animal</tissue>
    </source>
</reference>
<evidence type="ECO:0000313" key="2">
    <source>
        <dbReference type="EMBL" id="KAK6726230.1"/>
    </source>
</evidence>
<sequence length="287" mass="31937">MTPPQRSDSNCIAEDDETGSLRATGHAHHLFHSSRGRVVGFSIAAHFIGTTQIFQALVLHTTLPQDVGNTPVKPLCKGGTYDEEYIHDYVVQSINGHRYKLLRGTELNGPWNGKGYGKKFPLAKTMNKLEYNCNLEKKAFALLDKSCSTNTPTGPNGTAALFYHIDIDFDDPELFSAIWEWSEKIREFAVSDDAITKKQVVYKDKDRNLYEYLNLMRTAISKIGCADITCRNGDLRKYRAVCLINKDPLKDGDVVFKAGLGGCKNGETCRNGVCDEFGLCDLSKKAP</sequence>
<dbReference type="Gene3D" id="3.40.33.10">
    <property type="entry name" value="CAP"/>
    <property type="match status" value="1"/>
</dbReference>
<organism evidence="2 3">
    <name type="scientific">Necator americanus</name>
    <name type="common">Human hookworm</name>
    <dbReference type="NCBI Taxonomy" id="51031"/>
    <lineage>
        <taxon>Eukaryota</taxon>
        <taxon>Metazoa</taxon>
        <taxon>Ecdysozoa</taxon>
        <taxon>Nematoda</taxon>
        <taxon>Chromadorea</taxon>
        <taxon>Rhabditida</taxon>
        <taxon>Rhabditina</taxon>
        <taxon>Rhabditomorpha</taxon>
        <taxon>Strongyloidea</taxon>
        <taxon>Ancylostomatidae</taxon>
        <taxon>Bunostominae</taxon>
        <taxon>Necator</taxon>
    </lineage>
</organism>
<dbReference type="InterPro" id="IPR035940">
    <property type="entry name" value="CAP_sf"/>
</dbReference>
<evidence type="ECO:0000313" key="3">
    <source>
        <dbReference type="Proteomes" id="UP001303046"/>
    </source>
</evidence>
<dbReference type="InterPro" id="IPR014044">
    <property type="entry name" value="CAP_dom"/>
</dbReference>
<gene>
    <name evidence="2" type="primary">Necator_chrI.g632</name>
    <name evidence="2" type="ORF">RB195_004510</name>
</gene>
<dbReference type="Pfam" id="PF00188">
    <property type="entry name" value="CAP"/>
    <property type="match status" value="1"/>
</dbReference>
<dbReference type="Proteomes" id="UP001303046">
    <property type="component" value="Unassembled WGS sequence"/>
</dbReference>
<comment type="caution">
    <text evidence="2">The sequence shown here is derived from an EMBL/GenBank/DDBJ whole genome shotgun (WGS) entry which is preliminary data.</text>
</comment>
<accession>A0ABR1BLN1</accession>
<name>A0ABR1BLN1_NECAM</name>
<feature type="domain" description="SCP" evidence="1">
    <location>
        <begin position="94"/>
        <end position="242"/>
    </location>
</feature>